<feature type="domain" description="Rad50/SbcC-type AAA" evidence="1">
    <location>
        <begin position="5"/>
        <end position="243"/>
    </location>
</feature>
<dbReference type="PANTHER" id="PTHR32114">
    <property type="entry name" value="ABC TRANSPORTER ABCH.3"/>
    <property type="match status" value="1"/>
</dbReference>
<dbReference type="RefSeq" id="WP_155041054.1">
    <property type="nucleotide sequence ID" value="NZ_WMIG01000013.1"/>
</dbReference>
<dbReference type="Proteomes" id="UP000449846">
    <property type="component" value="Unassembled WGS sequence"/>
</dbReference>
<gene>
    <name evidence="2" type="ORF">GL300_18030</name>
</gene>
<evidence type="ECO:0000313" key="3">
    <source>
        <dbReference type="Proteomes" id="UP000449846"/>
    </source>
</evidence>
<dbReference type="Gene3D" id="3.40.50.300">
    <property type="entry name" value="P-loop containing nucleotide triphosphate hydrolases"/>
    <property type="match status" value="2"/>
</dbReference>
<protein>
    <submittedName>
        <fullName evidence="2">AAA family ATPase</fullName>
    </submittedName>
</protein>
<dbReference type="OrthoDB" id="9795626at2"/>
<dbReference type="Pfam" id="PF13476">
    <property type="entry name" value="AAA_23"/>
    <property type="match status" value="1"/>
</dbReference>
<dbReference type="SUPFAM" id="SSF52540">
    <property type="entry name" value="P-loop containing nucleoside triphosphate hydrolases"/>
    <property type="match status" value="1"/>
</dbReference>
<accession>A0A844HU60</accession>
<keyword evidence="3" id="KW-1185">Reference proteome</keyword>
<evidence type="ECO:0000259" key="1">
    <source>
        <dbReference type="Pfam" id="PF13476"/>
    </source>
</evidence>
<organism evidence="2 3">
    <name type="scientific">Paracoccus litorisediminis</name>
    <dbReference type="NCBI Taxonomy" id="2006130"/>
    <lineage>
        <taxon>Bacteria</taxon>
        <taxon>Pseudomonadati</taxon>
        <taxon>Pseudomonadota</taxon>
        <taxon>Alphaproteobacteria</taxon>
        <taxon>Rhodobacterales</taxon>
        <taxon>Paracoccaceae</taxon>
        <taxon>Paracoccus</taxon>
    </lineage>
</organism>
<sequence length="646" mass="69256">MKLHKIHIENFLVLTEASVGLADRGLVLIQGMNHQDSSANSNGAGKSSIADALCWAIYGTTARGESGDQVVNDKAGKNTRVEVTIEDQNVIYTIARHRKHKTGKNSLTVTMDAGSGLQDLTGGTDKLTQDVVNKIMGCSLEVFTGSIYAGQEKMPDLPAMTDKMLKILIEEAAGVDALEEAYVLARSKAASAKQSYEMTRGLVQQAEAAAAMLSSQKQMAEQDELLWEQNRQAREEAIKEEIANVLNPEHDRLHKAVIDADIPGIEAGIDATDAAIQQTTQEQAALAVLTQAKARADAAVTLAQTQARQAIADHARTEKAVQEVQHKIGCPCDSCGRPLTPAEMAVAEQAAINAHDQSRAQVVAVTTSIKDAQSAAQKAAQEVLDFQTGMTDVSAEMARRATLQGALTEAQKLVAQNQAVQVQINAKAAEIAQLRGQVSPFTARIADLDQKIITANQSSQTLTQELIVKASVLALETEVVRVFSPAGVRSRILDEVTPYLNAQTSKYLAILSDGNITAEWSTLTVNKAGDVKEKFAIDVTSGISAKTFKGLSGGEKRKVRVATALALQDLVATRATKPIELFIGDEIDDALDASGIERLMAILDEKAKERGTVMVISHNELRDFIPQVLLVERSAAGETHITENAA</sequence>
<dbReference type="InterPro" id="IPR027417">
    <property type="entry name" value="P-loop_NTPase"/>
</dbReference>
<reference evidence="2 3" key="1">
    <citation type="submission" date="2019-11" db="EMBL/GenBank/DDBJ databases">
        <authorList>
            <person name="Dong K."/>
        </authorList>
    </citation>
    <scope>NUCLEOTIDE SEQUENCE [LARGE SCALE GENOMIC DNA]</scope>
    <source>
        <strain evidence="2 3">NBRC 112902</strain>
    </source>
</reference>
<proteinExistence type="predicted"/>
<dbReference type="PANTHER" id="PTHR32114:SF2">
    <property type="entry name" value="ABC TRANSPORTER ABCH.3"/>
    <property type="match status" value="1"/>
</dbReference>
<name>A0A844HU60_9RHOB</name>
<dbReference type="AlphaFoldDB" id="A0A844HU60"/>
<comment type="caution">
    <text evidence="2">The sequence shown here is derived from an EMBL/GenBank/DDBJ whole genome shotgun (WGS) entry which is preliminary data.</text>
</comment>
<dbReference type="GO" id="GO:0016887">
    <property type="term" value="F:ATP hydrolysis activity"/>
    <property type="evidence" value="ECO:0007669"/>
    <property type="project" value="InterPro"/>
</dbReference>
<dbReference type="EMBL" id="WMIG01000013">
    <property type="protein sequence ID" value="MTH61111.1"/>
    <property type="molecule type" value="Genomic_DNA"/>
</dbReference>
<dbReference type="GO" id="GO:0006302">
    <property type="term" value="P:double-strand break repair"/>
    <property type="evidence" value="ECO:0007669"/>
    <property type="project" value="InterPro"/>
</dbReference>
<evidence type="ECO:0000313" key="2">
    <source>
        <dbReference type="EMBL" id="MTH61111.1"/>
    </source>
</evidence>
<dbReference type="InterPro" id="IPR038729">
    <property type="entry name" value="Rad50/SbcC_AAA"/>
</dbReference>